<dbReference type="AlphaFoldDB" id="A0A5N1JWI7"/>
<keyword evidence="2" id="KW-1185">Reference proteome</keyword>
<gene>
    <name evidence="1" type="ORF">F3W84_10100</name>
</gene>
<dbReference type="InterPro" id="IPR043128">
    <property type="entry name" value="Rev_trsase/Diguanyl_cyclase"/>
</dbReference>
<proteinExistence type="predicted"/>
<dbReference type="Proteomes" id="UP000327108">
    <property type="component" value="Unassembled WGS sequence"/>
</dbReference>
<reference evidence="1 2" key="1">
    <citation type="submission" date="2019-09" db="EMBL/GenBank/DDBJ databases">
        <title>Biological control of the noxious weed angled onion (Allium triquetrum) thwarted by endophytic bacteria in Victoria, Australia.</title>
        <authorList>
            <person name="Tehranchian P."/>
            <person name="Adair R.J."/>
            <person name="Van T.H."/>
            <person name="Morrison P.D."/>
            <person name="Williams H."/>
            <person name="Lawrie A.C."/>
        </authorList>
    </citation>
    <scope>NUCLEOTIDE SEQUENCE [LARGE SCALE GENOMIC DNA]</scope>
    <source>
        <strain evidence="1 2">RPTAtOch1</strain>
    </source>
</reference>
<comment type="caution">
    <text evidence="1">The sequence shown here is derived from an EMBL/GenBank/DDBJ whole genome shotgun (WGS) entry which is preliminary data.</text>
</comment>
<protein>
    <submittedName>
        <fullName evidence="1">GGDEF domain-containing protein</fullName>
    </submittedName>
</protein>
<evidence type="ECO:0000313" key="2">
    <source>
        <dbReference type="Proteomes" id="UP000327108"/>
    </source>
</evidence>
<name>A0A5N1JWI7_9HYPH</name>
<organism evidence="1 2">
    <name type="scientific">Ochrobactrum quorumnocens</name>
    <dbReference type="NCBI Taxonomy" id="271865"/>
    <lineage>
        <taxon>Bacteria</taxon>
        <taxon>Pseudomonadati</taxon>
        <taxon>Pseudomonadota</taxon>
        <taxon>Alphaproteobacteria</taxon>
        <taxon>Hyphomicrobiales</taxon>
        <taxon>Brucellaceae</taxon>
        <taxon>Brucella/Ochrobactrum group</taxon>
        <taxon>Ochrobactrum</taxon>
    </lineage>
</organism>
<sequence length="100" mass="11443">MNQSVAQCRLKTVDGERFMRCDRRMLRDEDGVPTRIVVVTIDGTQERLKLEDLERRSETDQSSGLRNRRGFEHGFDALHSGLGYCVLVIDLNGFKAVSDR</sequence>
<evidence type="ECO:0000313" key="1">
    <source>
        <dbReference type="EMBL" id="KAA9368233.1"/>
    </source>
</evidence>
<dbReference type="RefSeq" id="WP_151093230.1">
    <property type="nucleotide sequence ID" value="NZ_JBLZNM010000008.1"/>
</dbReference>
<accession>A0A5N1JWI7</accession>
<dbReference type="Gene3D" id="3.30.70.270">
    <property type="match status" value="1"/>
</dbReference>
<dbReference type="EMBL" id="VYXQ01000008">
    <property type="protein sequence ID" value="KAA9368233.1"/>
    <property type="molecule type" value="Genomic_DNA"/>
</dbReference>